<feature type="region of interest" description="Disordered" evidence="2">
    <location>
        <begin position="309"/>
        <end position="379"/>
    </location>
</feature>
<feature type="compositionally biased region" description="Low complexity" evidence="2">
    <location>
        <begin position="358"/>
        <end position="368"/>
    </location>
</feature>
<protein>
    <submittedName>
        <fullName evidence="3">Catalase</fullName>
    </submittedName>
</protein>
<sequence length="720" mass="75070">MSVMALSSQVGAPSSSFVGADKSLELSREAKPHTGQTYQGGAGQAVSMFAAQTVGLNAPKLEANGALEPSLHSLSPVINQAIPAGAVKPSISLLSGGNLSSLSPSITDTGLAQTAIMEFDTSLSSSVQRYSNNASFNLLTGPRSIAGMREGQIAASPTTSTQGAAILSASGVSLAAFSGVNSTIADSTIFGSAIGTTIGTSTGLTNSFPASLMGEVLPSFVTPSVDSSGTNSGASSVMSPFAADMTASGVTGINSTVKTVNDVTGSISASSPSSTSETVSPNSGKKSNPKQSNPKQQFNAIFGRSETISGQTNTDESTSAVQTKDQQVKDEQTQQAREKTAQEQKQKQQALAAIFAKEAQQAPAQQSQEETKTREQELAKEHIKQAQEKVIEQHKAQVEALKSRDSEVKAHEHAHATVGGQYAQSPSFKYEKGADGQRYATDGEVQIDVSIVPGDPLATINKMKQVYAAAMAPVDPSSADIRVAAEALKKMNEARTKLAEERQQQVADQQTTETLIGAQAQIEGLPPLKERQIQVTGEVDAQGNIAAPQDEPSSPVTDVIDKIKQAITAQIASSKTSDAIDGTAVDTTDTIEPPTATLAIDLPQAAEDNSTQPLTNTVASLTVMTSSSQDLLQTGRSAMRFYGSVAFANLTNSDGINVSRSGVNTQVAAAITHSEEPKNQSNSEQSSKLTLDSPHSQDTRGLFNAQTLALHRPRFLDVSV</sequence>
<dbReference type="RefSeq" id="WP_240130086.1">
    <property type="nucleotide sequence ID" value="NZ_JACSDI010000002.1"/>
</dbReference>
<dbReference type="Proteomes" id="UP000829384">
    <property type="component" value="Unassembled WGS sequence"/>
</dbReference>
<feature type="compositionally biased region" description="Polar residues" evidence="2">
    <location>
        <begin position="679"/>
        <end position="696"/>
    </location>
</feature>
<dbReference type="EMBL" id="JACSDI010000002">
    <property type="protein sequence ID" value="MCG9963345.1"/>
    <property type="molecule type" value="Genomic_DNA"/>
</dbReference>
<feature type="compositionally biased region" description="Low complexity" evidence="2">
    <location>
        <begin position="266"/>
        <end position="283"/>
    </location>
</feature>
<dbReference type="Pfam" id="PF12118">
    <property type="entry name" value="SprA-related"/>
    <property type="match status" value="1"/>
</dbReference>
<keyword evidence="4" id="KW-1185">Reference proteome</keyword>
<proteinExistence type="predicted"/>
<feature type="compositionally biased region" description="Basic and acidic residues" evidence="2">
    <location>
        <begin position="326"/>
        <end position="346"/>
    </location>
</feature>
<feature type="region of interest" description="Disordered" evidence="2">
    <location>
        <begin position="265"/>
        <end position="295"/>
    </location>
</feature>
<feature type="coiled-coil region" evidence="1">
    <location>
        <begin position="481"/>
        <end position="508"/>
    </location>
</feature>
<evidence type="ECO:0000313" key="4">
    <source>
        <dbReference type="Proteomes" id="UP000829384"/>
    </source>
</evidence>
<evidence type="ECO:0000256" key="1">
    <source>
        <dbReference type="SAM" id="Coils"/>
    </source>
</evidence>
<comment type="caution">
    <text evidence="3">The sequence shown here is derived from an EMBL/GenBank/DDBJ whole genome shotgun (WGS) entry which is preliminary data.</text>
</comment>
<keyword evidence="1" id="KW-0175">Coiled coil</keyword>
<feature type="region of interest" description="Disordered" evidence="2">
    <location>
        <begin position="672"/>
        <end position="700"/>
    </location>
</feature>
<organism evidence="3 4">
    <name type="scientific">Shewanella cutis</name>
    <dbReference type="NCBI Taxonomy" id="2766780"/>
    <lineage>
        <taxon>Bacteria</taxon>
        <taxon>Pseudomonadati</taxon>
        <taxon>Pseudomonadota</taxon>
        <taxon>Gammaproteobacteria</taxon>
        <taxon>Alteromonadales</taxon>
        <taxon>Shewanellaceae</taxon>
        <taxon>Shewanella</taxon>
    </lineage>
</organism>
<name>A0ABS9QUE7_9GAMM</name>
<evidence type="ECO:0000256" key="2">
    <source>
        <dbReference type="SAM" id="MobiDB-lite"/>
    </source>
</evidence>
<gene>
    <name evidence="3" type="ORF">H9J30_05310</name>
</gene>
<dbReference type="InterPro" id="IPR021973">
    <property type="entry name" value="SprA-related"/>
</dbReference>
<reference evidence="3 4" key="1">
    <citation type="submission" date="2020-08" db="EMBL/GenBank/DDBJ databases">
        <title>Whole genome sequence of Shewanella sp strain PS-2.</title>
        <authorList>
            <person name="Das S.K."/>
        </authorList>
    </citation>
    <scope>NUCLEOTIDE SEQUENCE [LARGE SCALE GENOMIC DNA]</scope>
    <source>
        <strain evidence="3 4">PS-2</strain>
    </source>
</reference>
<feature type="compositionally biased region" description="Polar residues" evidence="2">
    <location>
        <begin position="309"/>
        <end position="325"/>
    </location>
</feature>
<feature type="compositionally biased region" description="Basic and acidic residues" evidence="2">
    <location>
        <begin position="369"/>
        <end position="379"/>
    </location>
</feature>
<evidence type="ECO:0000313" key="3">
    <source>
        <dbReference type="EMBL" id="MCG9963345.1"/>
    </source>
</evidence>
<accession>A0ABS9QUE7</accession>
<feature type="compositionally biased region" description="Polar residues" evidence="2">
    <location>
        <begin position="284"/>
        <end position="295"/>
    </location>
</feature>